<dbReference type="RefSeq" id="WP_170224763.1">
    <property type="nucleotide sequence ID" value="NZ_PGEZ01000001.1"/>
</dbReference>
<name>A0A2M9BH00_9ACTN</name>
<keyword evidence="5" id="KW-0547">Nucleotide-binding</keyword>
<comment type="catalytic activity">
    <reaction evidence="1">
        <text>ATP + protein L-histidine = ADP + protein N-phospho-L-histidine.</text>
        <dbReference type="EC" id="2.7.13.3"/>
    </reaction>
</comment>
<dbReference type="InterPro" id="IPR025828">
    <property type="entry name" value="Put_sensor_dom"/>
</dbReference>
<evidence type="ECO:0000259" key="10">
    <source>
        <dbReference type="SMART" id="SM00387"/>
    </source>
</evidence>
<dbReference type="Gene3D" id="3.30.565.10">
    <property type="entry name" value="Histidine kinase-like ATPase, C-terminal domain"/>
    <property type="match status" value="1"/>
</dbReference>
<evidence type="ECO:0000256" key="1">
    <source>
        <dbReference type="ARBA" id="ARBA00000085"/>
    </source>
</evidence>
<keyword evidence="8" id="KW-0902">Two-component regulatory system</keyword>
<evidence type="ECO:0000256" key="7">
    <source>
        <dbReference type="ARBA" id="ARBA00022840"/>
    </source>
</evidence>
<keyword evidence="9" id="KW-0472">Membrane</keyword>
<evidence type="ECO:0000256" key="5">
    <source>
        <dbReference type="ARBA" id="ARBA00022741"/>
    </source>
</evidence>
<dbReference type="EMBL" id="PGEZ01000001">
    <property type="protein sequence ID" value="PJJ57227.1"/>
    <property type="molecule type" value="Genomic_DNA"/>
</dbReference>
<feature type="transmembrane region" description="Helical" evidence="9">
    <location>
        <begin position="25"/>
        <end position="46"/>
    </location>
</feature>
<keyword evidence="3" id="KW-0597">Phosphoprotein</keyword>
<dbReference type="GO" id="GO:0046983">
    <property type="term" value="F:protein dimerization activity"/>
    <property type="evidence" value="ECO:0007669"/>
    <property type="project" value="InterPro"/>
</dbReference>
<keyword evidence="4" id="KW-0808">Transferase</keyword>
<keyword evidence="9" id="KW-1133">Transmembrane helix</keyword>
<dbReference type="CDD" id="cd16917">
    <property type="entry name" value="HATPase_UhpB-NarQ-NarX-like"/>
    <property type="match status" value="1"/>
</dbReference>
<feature type="transmembrane region" description="Helical" evidence="9">
    <location>
        <begin position="171"/>
        <end position="191"/>
    </location>
</feature>
<sequence>MSAPPPPTPAPVATLPPRRTSRFRLTGLVFVYVALGLPTMVVAILVTVAIPLAAIGIGFGFLVVLVPVLRRLAGAHRWIAGAVLRTPVPDPYRVRTERGAAAMVRSWANDPARWRDLAWAYVATTLSFLVSLVPLVLLLGVVWFLVFPFVYAVTPDGVFDLDAGVVQIDSAGSAMQAWIPAGLLMIVWWFTTPPVARLRARMDVALLAPTRGELERRLAHVEASRAETIDHSAAEIRRIERDLHDGAQARLASLGMSLGLAEQVFDTDPESARRLIAEARDTTTAALDDLRGVVRGIHPPVLADRGLGGAVEALALDLAVPVDVRPALPGRLPAPVESALYFGVAEALANVVRHAHASSASVDLTYDAGRVRAVVADNGVGGADAARGTGLAGVARRMDSFDGTMMVESPAGGPTVVTLELPCALSSPRTSPS</sequence>
<keyword evidence="9" id="KW-0812">Transmembrane</keyword>
<evidence type="ECO:0000256" key="3">
    <source>
        <dbReference type="ARBA" id="ARBA00022553"/>
    </source>
</evidence>
<evidence type="ECO:0000256" key="9">
    <source>
        <dbReference type="SAM" id="Phobius"/>
    </source>
</evidence>
<dbReference type="Gene3D" id="1.20.5.1930">
    <property type="match status" value="1"/>
</dbReference>
<dbReference type="PANTHER" id="PTHR24421:SF10">
    <property type="entry name" value="NITRATE_NITRITE SENSOR PROTEIN NARQ"/>
    <property type="match status" value="1"/>
</dbReference>
<organism evidence="11 12">
    <name type="scientific">Mumia flava</name>
    <dbReference type="NCBI Taxonomy" id="1348852"/>
    <lineage>
        <taxon>Bacteria</taxon>
        <taxon>Bacillati</taxon>
        <taxon>Actinomycetota</taxon>
        <taxon>Actinomycetes</taxon>
        <taxon>Propionibacteriales</taxon>
        <taxon>Nocardioidaceae</taxon>
        <taxon>Mumia</taxon>
    </lineage>
</organism>
<dbReference type="SMART" id="SM00387">
    <property type="entry name" value="HATPase_c"/>
    <property type="match status" value="1"/>
</dbReference>
<dbReference type="GO" id="GO:0005524">
    <property type="term" value="F:ATP binding"/>
    <property type="evidence" value="ECO:0007669"/>
    <property type="project" value="UniProtKB-KW"/>
</dbReference>
<keyword evidence="7" id="KW-0067">ATP-binding</keyword>
<evidence type="ECO:0000256" key="8">
    <source>
        <dbReference type="ARBA" id="ARBA00023012"/>
    </source>
</evidence>
<evidence type="ECO:0000256" key="6">
    <source>
        <dbReference type="ARBA" id="ARBA00022777"/>
    </source>
</evidence>
<dbReference type="Pfam" id="PF07730">
    <property type="entry name" value="HisKA_3"/>
    <property type="match status" value="1"/>
</dbReference>
<dbReference type="InterPro" id="IPR003594">
    <property type="entry name" value="HATPase_dom"/>
</dbReference>
<feature type="transmembrane region" description="Helical" evidence="9">
    <location>
        <begin position="118"/>
        <end position="151"/>
    </location>
</feature>
<dbReference type="AlphaFoldDB" id="A0A2M9BH00"/>
<evidence type="ECO:0000313" key="12">
    <source>
        <dbReference type="Proteomes" id="UP000230842"/>
    </source>
</evidence>
<keyword evidence="6 11" id="KW-0418">Kinase</keyword>
<feature type="transmembrane region" description="Helical" evidence="9">
    <location>
        <begin position="52"/>
        <end position="69"/>
    </location>
</feature>
<keyword evidence="12" id="KW-1185">Reference proteome</keyword>
<evidence type="ECO:0000256" key="4">
    <source>
        <dbReference type="ARBA" id="ARBA00022679"/>
    </source>
</evidence>
<dbReference type="InterPro" id="IPR011712">
    <property type="entry name" value="Sig_transdc_His_kin_sub3_dim/P"/>
</dbReference>
<dbReference type="GO" id="GO:0016020">
    <property type="term" value="C:membrane"/>
    <property type="evidence" value="ECO:0007669"/>
    <property type="project" value="InterPro"/>
</dbReference>
<dbReference type="Pfam" id="PF02518">
    <property type="entry name" value="HATPase_c"/>
    <property type="match status" value="1"/>
</dbReference>
<reference evidence="11 12" key="1">
    <citation type="submission" date="2017-11" db="EMBL/GenBank/DDBJ databases">
        <title>Genomic Encyclopedia of Archaeal and Bacterial Type Strains, Phase II (KMG-II): From Individual Species to Whole Genera.</title>
        <authorList>
            <person name="Goeker M."/>
        </authorList>
    </citation>
    <scope>NUCLEOTIDE SEQUENCE [LARGE SCALE GENOMIC DNA]</scope>
    <source>
        <strain evidence="11 12">DSM 27763</strain>
    </source>
</reference>
<protein>
    <recommendedName>
        <fullName evidence="2">histidine kinase</fullName>
        <ecNumber evidence="2">2.7.13.3</ecNumber>
    </recommendedName>
</protein>
<gene>
    <name evidence="11" type="ORF">CLV56_1451</name>
</gene>
<dbReference type="Pfam" id="PF13796">
    <property type="entry name" value="Sensor"/>
    <property type="match status" value="1"/>
</dbReference>
<dbReference type="GO" id="GO:0000155">
    <property type="term" value="F:phosphorelay sensor kinase activity"/>
    <property type="evidence" value="ECO:0007669"/>
    <property type="project" value="InterPro"/>
</dbReference>
<dbReference type="Proteomes" id="UP000230842">
    <property type="component" value="Unassembled WGS sequence"/>
</dbReference>
<dbReference type="InterPro" id="IPR036890">
    <property type="entry name" value="HATPase_C_sf"/>
</dbReference>
<evidence type="ECO:0000313" key="11">
    <source>
        <dbReference type="EMBL" id="PJJ57227.1"/>
    </source>
</evidence>
<accession>A0A2M9BH00</accession>
<dbReference type="EC" id="2.7.13.3" evidence="2"/>
<evidence type="ECO:0000256" key="2">
    <source>
        <dbReference type="ARBA" id="ARBA00012438"/>
    </source>
</evidence>
<feature type="domain" description="Histidine kinase/HSP90-like ATPase" evidence="10">
    <location>
        <begin position="335"/>
        <end position="425"/>
    </location>
</feature>
<comment type="caution">
    <text evidence="11">The sequence shown here is derived from an EMBL/GenBank/DDBJ whole genome shotgun (WGS) entry which is preliminary data.</text>
</comment>
<dbReference type="PANTHER" id="PTHR24421">
    <property type="entry name" value="NITRATE/NITRITE SENSOR PROTEIN NARX-RELATED"/>
    <property type="match status" value="1"/>
</dbReference>
<dbReference type="InterPro" id="IPR050482">
    <property type="entry name" value="Sensor_HK_TwoCompSys"/>
</dbReference>
<dbReference type="SUPFAM" id="SSF55874">
    <property type="entry name" value="ATPase domain of HSP90 chaperone/DNA topoisomerase II/histidine kinase"/>
    <property type="match status" value="1"/>
</dbReference>
<proteinExistence type="predicted"/>